<feature type="region of interest" description="Disordered" evidence="1">
    <location>
        <begin position="57"/>
        <end position="181"/>
    </location>
</feature>
<feature type="region of interest" description="Disordered" evidence="1">
    <location>
        <begin position="218"/>
        <end position="318"/>
    </location>
</feature>
<dbReference type="EMBL" id="PGCJ01000942">
    <property type="protein sequence ID" value="PLW13686.1"/>
    <property type="molecule type" value="Genomic_DNA"/>
</dbReference>
<comment type="caution">
    <text evidence="2">The sequence shown here is derived from an EMBL/GenBank/DDBJ whole genome shotgun (WGS) entry which is preliminary data.</text>
</comment>
<feature type="compositionally biased region" description="Basic and acidic residues" evidence="1">
    <location>
        <begin position="159"/>
        <end position="174"/>
    </location>
</feature>
<dbReference type="OrthoDB" id="2498185at2759"/>
<feature type="compositionally biased region" description="Basic and acidic residues" evidence="1">
    <location>
        <begin position="667"/>
        <end position="686"/>
    </location>
</feature>
<gene>
    <name evidence="2" type="ORF">PCANC_15593</name>
</gene>
<keyword evidence="3" id="KW-1185">Reference proteome</keyword>
<name>A0A2N5SKB3_9BASI</name>
<evidence type="ECO:0000256" key="1">
    <source>
        <dbReference type="SAM" id="MobiDB-lite"/>
    </source>
</evidence>
<feature type="compositionally biased region" description="Basic and acidic residues" evidence="1">
    <location>
        <begin position="255"/>
        <end position="267"/>
    </location>
</feature>
<feature type="compositionally biased region" description="Acidic residues" evidence="1">
    <location>
        <begin position="98"/>
        <end position="121"/>
    </location>
</feature>
<feature type="compositionally biased region" description="Acidic residues" evidence="1">
    <location>
        <begin position="80"/>
        <end position="89"/>
    </location>
</feature>
<feature type="region of interest" description="Disordered" evidence="1">
    <location>
        <begin position="366"/>
        <end position="390"/>
    </location>
</feature>
<feature type="compositionally biased region" description="Low complexity" evidence="1">
    <location>
        <begin position="653"/>
        <end position="666"/>
    </location>
</feature>
<feature type="compositionally biased region" description="Polar residues" evidence="1">
    <location>
        <begin position="687"/>
        <end position="701"/>
    </location>
</feature>
<dbReference type="AlphaFoldDB" id="A0A2N5SKB3"/>
<feature type="region of interest" description="Disordered" evidence="1">
    <location>
        <begin position="649"/>
        <end position="751"/>
    </location>
</feature>
<accession>A0A2N5SKB3</accession>
<feature type="region of interest" description="Disordered" evidence="1">
    <location>
        <begin position="1"/>
        <end position="22"/>
    </location>
</feature>
<organism evidence="2 3">
    <name type="scientific">Puccinia coronata f. sp. avenae</name>
    <dbReference type="NCBI Taxonomy" id="200324"/>
    <lineage>
        <taxon>Eukaryota</taxon>
        <taxon>Fungi</taxon>
        <taxon>Dikarya</taxon>
        <taxon>Basidiomycota</taxon>
        <taxon>Pucciniomycotina</taxon>
        <taxon>Pucciniomycetes</taxon>
        <taxon>Pucciniales</taxon>
        <taxon>Pucciniaceae</taxon>
        <taxon>Puccinia</taxon>
    </lineage>
</organism>
<feature type="compositionally biased region" description="Acidic residues" evidence="1">
    <location>
        <begin position="717"/>
        <end position="728"/>
    </location>
</feature>
<dbReference type="Proteomes" id="UP000235388">
    <property type="component" value="Unassembled WGS sequence"/>
</dbReference>
<evidence type="ECO:0000313" key="2">
    <source>
        <dbReference type="EMBL" id="PLW13686.1"/>
    </source>
</evidence>
<sequence length="773" mass="88104">MMGTGNSHARTPITHKPSSSSASRLETLLGSPYWPLGSSFLKLLNLTPAFCNNFRLGAPSTEPQPSKNDHPAAPPKNQQDEPEQMELDLDGSPIVSDADQEPNGDQHEEEEEEEEEDDLALVEELLVQPHSAENRNSVRKRPSLSDRLTEPSSWTQRAYAERPIRENDYHDHRAPARLPFSSIPRNTNFHIKGLANLKQSTHPSPPFRTSSNLIECNTKLHPWGNKRPNPVPTSPQSSHSYNKRARLSGSSQHPTEPKKWVRDRYQESDDEYEDRRSYKKNYYQRDYSSNSQQKVEHPKQKSADASSLRTCEPEGRASSATAWKKLGIQIGSTKLKRDQTAQDLNDEVADRERRWMQEFKQLDVAQSARTRSISPLPSSHRRSPSSHCPQSEAAGYYTLTPLAPNVQEAIHRAVFSWVNRPIAEALFRLGLWLEEKKIWAPNEWGSIRVDQLERVVDLTYERGLSFLLWKCNSTKFLELLQKPIQSGIFFMHKDPQNNATYIRFCRDYTPIGLLYRALIKGCRKHLSDSKTQQPIQTGKFVRQYIMCYPNEDDLLYLFQDDKDPMGCLERAEKDGIIELLDQPSTSQVSFGNRRAATHGNKKSHSNSVENLYIRLKAFWLTNKENVDYALLSSPTTTAQTINTTLHDEDDLVSNTTSKTTNKLKSSNRAEQKNRETLVPAIDRRNSDNTSVSINTASTSTDAGKKQPGHPALSDHPEEAEEEEEDDDDARSHSSDAIEMIKPTRLPRSCSTADDMVQTLIEHLRRDTSRRYKY</sequence>
<evidence type="ECO:0000313" key="3">
    <source>
        <dbReference type="Proteomes" id="UP000235388"/>
    </source>
</evidence>
<reference evidence="2 3" key="1">
    <citation type="submission" date="2017-11" db="EMBL/GenBank/DDBJ databases">
        <title>De novo assembly and phasing of dikaryotic genomes from two isolates of Puccinia coronata f. sp. avenae, the causal agent of oat crown rust.</title>
        <authorList>
            <person name="Miller M.E."/>
            <person name="Zhang Y."/>
            <person name="Omidvar V."/>
            <person name="Sperschneider J."/>
            <person name="Schwessinger B."/>
            <person name="Raley C."/>
            <person name="Palmer J.M."/>
            <person name="Garnica D."/>
            <person name="Upadhyaya N."/>
            <person name="Rathjen J."/>
            <person name="Taylor J.M."/>
            <person name="Park R.F."/>
            <person name="Dodds P.N."/>
            <person name="Hirsch C.D."/>
            <person name="Kianian S.F."/>
            <person name="Figueroa M."/>
        </authorList>
    </citation>
    <scope>NUCLEOTIDE SEQUENCE [LARGE SCALE GENOMIC DNA]</scope>
    <source>
        <strain evidence="2">12NC29</strain>
    </source>
</reference>
<protein>
    <submittedName>
        <fullName evidence="2">Uncharacterized protein</fullName>
    </submittedName>
</protein>
<proteinExistence type="predicted"/>